<feature type="transmembrane region" description="Helical" evidence="1">
    <location>
        <begin position="77"/>
        <end position="98"/>
    </location>
</feature>
<organism evidence="3 4">
    <name type="scientific">Roseateles asaccharophilus</name>
    <dbReference type="NCBI Taxonomy" id="582607"/>
    <lineage>
        <taxon>Bacteria</taxon>
        <taxon>Pseudomonadati</taxon>
        <taxon>Pseudomonadota</taxon>
        <taxon>Betaproteobacteria</taxon>
        <taxon>Burkholderiales</taxon>
        <taxon>Sphaerotilaceae</taxon>
        <taxon>Roseateles</taxon>
    </lineage>
</organism>
<dbReference type="OrthoDB" id="1631120at2"/>
<feature type="domain" description="Chlorhexidine efflux transporter" evidence="2">
    <location>
        <begin position="71"/>
        <end position="133"/>
    </location>
</feature>
<dbReference type="NCBIfam" id="NF033664">
    <property type="entry name" value="PACE_transport"/>
    <property type="match status" value="1"/>
</dbReference>
<dbReference type="Pfam" id="PF05232">
    <property type="entry name" value="BTP"/>
    <property type="match status" value="2"/>
</dbReference>
<dbReference type="AlphaFoldDB" id="A0A4R6N322"/>
<name>A0A4R6N322_9BURK</name>
<keyword evidence="4" id="KW-1185">Reference proteome</keyword>
<feature type="transmembrane region" description="Helical" evidence="1">
    <location>
        <begin position="12"/>
        <end position="31"/>
    </location>
</feature>
<evidence type="ECO:0000313" key="4">
    <source>
        <dbReference type="Proteomes" id="UP000295357"/>
    </source>
</evidence>
<evidence type="ECO:0000313" key="3">
    <source>
        <dbReference type="EMBL" id="TDP09206.1"/>
    </source>
</evidence>
<feature type="transmembrane region" description="Helical" evidence="1">
    <location>
        <begin position="104"/>
        <end position="128"/>
    </location>
</feature>
<protein>
    <submittedName>
        <fullName evidence="3">Putative membrane protein</fullName>
    </submittedName>
</protein>
<reference evidence="3 4" key="1">
    <citation type="submission" date="2019-03" db="EMBL/GenBank/DDBJ databases">
        <title>Genomic Encyclopedia of Type Strains, Phase IV (KMG-IV): sequencing the most valuable type-strain genomes for metagenomic binning, comparative biology and taxonomic classification.</title>
        <authorList>
            <person name="Goeker M."/>
        </authorList>
    </citation>
    <scope>NUCLEOTIDE SEQUENCE [LARGE SCALE GENOMIC DNA]</scope>
    <source>
        <strain evidence="3 4">DSM 25082</strain>
    </source>
</reference>
<gene>
    <name evidence="3" type="ORF">DFR39_10542</name>
</gene>
<dbReference type="InterPro" id="IPR058208">
    <property type="entry name" value="PACE"/>
</dbReference>
<keyword evidence="1" id="KW-0812">Transmembrane</keyword>
<proteinExistence type="predicted"/>
<evidence type="ECO:0000256" key="1">
    <source>
        <dbReference type="SAM" id="Phobius"/>
    </source>
</evidence>
<feature type="domain" description="Chlorhexidine efflux transporter" evidence="2">
    <location>
        <begin position="3"/>
        <end position="65"/>
    </location>
</feature>
<dbReference type="RefSeq" id="WP_133603832.1">
    <property type="nucleotide sequence ID" value="NZ_JAUFPJ010000003.1"/>
</dbReference>
<evidence type="ECO:0000259" key="2">
    <source>
        <dbReference type="Pfam" id="PF05232"/>
    </source>
</evidence>
<dbReference type="InterPro" id="IPR007896">
    <property type="entry name" value="BTP_bacteria"/>
</dbReference>
<dbReference type="Proteomes" id="UP000295357">
    <property type="component" value="Unassembled WGS sequence"/>
</dbReference>
<keyword evidence="1" id="KW-1133">Transmembrane helix</keyword>
<comment type="caution">
    <text evidence="3">The sequence shown here is derived from an EMBL/GenBank/DDBJ whole genome shotgun (WGS) entry which is preliminary data.</text>
</comment>
<feature type="transmembrane region" description="Helical" evidence="1">
    <location>
        <begin position="37"/>
        <end position="56"/>
    </location>
</feature>
<sequence length="139" mass="15245">MQGLKRKLVYVSLYELFAVGLTSAGLTLLAGSSPGHAGVAAVASSAIALLWNLVYTHLFEAWEARQATRGRSLRRRVAHAVGFEGGLIVMLVPLFAWWLDISLWQALLLDFGLIVFFLVYTFVFNLAFDRLFGLPASAA</sequence>
<dbReference type="EMBL" id="SNXE01000005">
    <property type="protein sequence ID" value="TDP09206.1"/>
    <property type="molecule type" value="Genomic_DNA"/>
</dbReference>
<accession>A0A4R6N322</accession>
<keyword evidence="1" id="KW-0472">Membrane</keyword>